<protein>
    <submittedName>
        <fullName evidence="3">Uncharacterized protein</fullName>
    </submittedName>
</protein>
<gene>
    <name evidence="3" type="ORF">NDU88_004320</name>
</gene>
<evidence type="ECO:0000313" key="4">
    <source>
        <dbReference type="Proteomes" id="UP001066276"/>
    </source>
</evidence>
<dbReference type="InterPro" id="IPR004244">
    <property type="entry name" value="Transposase_22"/>
</dbReference>
<comment type="caution">
    <text evidence="3">The sequence shown here is derived from an EMBL/GenBank/DDBJ whole genome shotgun (WGS) entry which is preliminary data.</text>
</comment>
<organism evidence="3 4">
    <name type="scientific">Pleurodeles waltl</name>
    <name type="common">Iberian ribbed newt</name>
    <dbReference type="NCBI Taxonomy" id="8319"/>
    <lineage>
        <taxon>Eukaryota</taxon>
        <taxon>Metazoa</taxon>
        <taxon>Chordata</taxon>
        <taxon>Craniata</taxon>
        <taxon>Vertebrata</taxon>
        <taxon>Euteleostomi</taxon>
        <taxon>Amphibia</taxon>
        <taxon>Batrachia</taxon>
        <taxon>Caudata</taxon>
        <taxon>Salamandroidea</taxon>
        <taxon>Salamandridae</taxon>
        <taxon>Pleurodelinae</taxon>
        <taxon>Pleurodeles</taxon>
    </lineage>
</organism>
<evidence type="ECO:0000256" key="1">
    <source>
        <dbReference type="SAM" id="Coils"/>
    </source>
</evidence>
<reference evidence="3" key="1">
    <citation type="journal article" date="2022" name="bioRxiv">
        <title>Sequencing and chromosome-scale assembly of the giantPleurodeles waltlgenome.</title>
        <authorList>
            <person name="Brown T."/>
            <person name="Elewa A."/>
            <person name="Iarovenko S."/>
            <person name="Subramanian E."/>
            <person name="Araus A.J."/>
            <person name="Petzold A."/>
            <person name="Susuki M."/>
            <person name="Suzuki K.-i.T."/>
            <person name="Hayashi T."/>
            <person name="Toyoda A."/>
            <person name="Oliveira C."/>
            <person name="Osipova E."/>
            <person name="Leigh N.D."/>
            <person name="Simon A."/>
            <person name="Yun M.H."/>
        </authorList>
    </citation>
    <scope>NUCLEOTIDE SEQUENCE</scope>
    <source>
        <strain evidence="3">20211129_DDA</strain>
        <tissue evidence="3">Liver</tissue>
    </source>
</reference>
<evidence type="ECO:0000313" key="3">
    <source>
        <dbReference type="EMBL" id="KAJ1084168.1"/>
    </source>
</evidence>
<accession>A0AAV7L4D9</accession>
<proteinExistence type="predicted"/>
<dbReference type="Gene3D" id="3.30.70.1820">
    <property type="entry name" value="L1 transposable element, RRM domain"/>
    <property type="match status" value="1"/>
</dbReference>
<dbReference type="PANTHER" id="PTHR11505">
    <property type="entry name" value="L1 TRANSPOSABLE ELEMENT-RELATED"/>
    <property type="match status" value="1"/>
</dbReference>
<dbReference type="AlphaFoldDB" id="A0AAV7L4D9"/>
<dbReference type="Proteomes" id="UP001066276">
    <property type="component" value="Chromosome 12"/>
</dbReference>
<name>A0AAV7L4D9_PLEWA</name>
<feature type="coiled-coil region" evidence="1">
    <location>
        <begin position="71"/>
        <end position="105"/>
    </location>
</feature>
<sequence length="262" mass="30304">MTSQRHTKKEGSLRDLFAKTPAKKVLPDKPQVMEDGETVTQRVQEGGDAPLTRPFMEQLFGTLLGDFATLKQEIVAEVKEMKQEVMELGQRIDTLEQAQDAREEESWRSNIRIKGVPSQAVTGKLENLVERLFRYVALDLKNQTVVLDRTQRIGRPACSPGTGQDILTCLHHYKQRETIMAVAWDQPLIDFEGFRVGLFQDLSTLTLQWRRMLRPVTDFRRENNIRYKWGHPSRLQFVWQNETRAVRTVEEAQALEGMLPRL</sequence>
<evidence type="ECO:0000256" key="2">
    <source>
        <dbReference type="SAM" id="MobiDB-lite"/>
    </source>
</evidence>
<keyword evidence="4" id="KW-1185">Reference proteome</keyword>
<feature type="region of interest" description="Disordered" evidence="2">
    <location>
        <begin position="1"/>
        <end position="23"/>
    </location>
</feature>
<dbReference type="EMBL" id="JANPWB010000016">
    <property type="protein sequence ID" value="KAJ1084168.1"/>
    <property type="molecule type" value="Genomic_DNA"/>
</dbReference>
<keyword evidence="1" id="KW-0175">Coiled coil</keyword>